<dbReference type="EMBL" id="BGZK01000531">
    <property type="protein sequence ID" value="GBP48803.1"/>
    <property type="molecule type" value="Genomic_DNA"/>
</dbReference>
<dbReference type="Proteomes" id="UP000299102">
    <property type="component" value="Unassembled WGS sequence"/>
</dbReference>
<sequence length="213" mass="24508">MQSDARAQHYWAEQIDVCSRTRTEQRARLPRSGRAIVRAQNIPARRFTRILFASRDALKAISRALPTARRLSALMRSARRLCRTTRTAKQCLRIIGSQTRRDRVKDVRVCDRVPSHLSRNANKVKALCLTGVRAKRKHLKRNRVVSRCNGGRRGRSGGDTRQRHDQLSPLSSHNTSQRVVARIETYSTRPNRAGRIKHPRGTPTHYKSYPRCK</sequence>
<evidence type="ECO:0000313" key="2">
    <source>
        <dbReference type="EMBL" id="GBP48803.1"/>
    </source>
</evidence>
<comment type="caution">
    <text evidence="2">The sequence shown here is derived from an EMBL/GenBank/DDBJ whole genome shotgun (WGS) entry which is preliminary data.</text>
</comment>
<evidence type="ECO:0000313" key="3">
    <source>
        <dbReference type="Proteomes" id="UP000299102"/>
    </source>
</evidence>
<accession>A0A4C1WCM8</accession>
<keyword evidence="3" id="KW-1185">Reference proteome</keyword>
<feature type="region of interest" description="Disordered" evidence="1">
    <location>
        <begin position="141"/>
        <end position="213"/>
    </location>
</feature>
<feature type="compositionally biased region" description="Polar residues" evidence="1">
    <location>
        <begin position="168"/>
        <end position="178"/>
    </location>
</feature>
<evidence type="ECO:0000256" key="1">
    <source>
        <dbReference type="SAM" id="MobiDB-lite"/>
    </source>
</evidence>
<protein>
    <submittedName>
        <fullName evidence="2">Uncharacterized protein</fullName>
    </submittedName>
</protein>
<feature type="compositionally biased region" description="Basic residues" evidence="1">
    <location>
        <begin position="141"/>
        <end position="155"/>
    </location>
</feature>
<organism evidence="2 3">
    <name type="scientific">Eumeta variegata</name>
    <name type="common">Bagworm moth</name>
    <name type="synonym">Eumeta japonica</name>
    <dbReference type="NCBI Taxonomy" id="151549"/>
    <lineage>
        <taxon>Eukaryota</taxon>
        <taxon>Metazoa</taxon>
        <taxon>Ecdysozoa</taxon>
        <taxon>Arthropoda</taxon>
        <taxon>Hexapoda</taxon>
        <taxon>Insecta</taxon>
        <taxon>Pterygota</taxon>
        <taxon>Neoptera</taxon>
        <taxon>Endopterygota</taxon>
        <taxon>Lepidoptera</taxon>
        <taxon>Glossata</taxon>
        <taxon>Ditrysia</taxon>
        <taxon>Tineoidea</taxon>
        <taxon>Psychidae</taxon>
        <taxon>Oiketicinae</taxon>
        <taxon>Eumeta</taxon>
    </lineage>
</organism>
<reference evidence="2 3" key="1">
    <citation type="journal article" date="2019" name="Commun. Biol.">
        <title>The bagworm genome reveals a unique fibroin gene that provides high tensile strength.</title>
        <authorList>
            <person name="Kono N."/>
            <person name="Nakamura H."/>
            <person name="Ohtoshi R."/>
            <person name="Tomita M."/>
            <person name="Numata K."/>
            <person name="Arakawa K."/>
        </authorList>
    </citation>
    <scope>NUCLEOTIDE SEQUENCE [LARGE SCALE GENOMIC DNA]</scope>
</reference>
<name>A0A4C1WCM8_EUMVA</name>
<feature type="compositionally biased region" description="Basic and acidic residues" evidence="1">
    <location>
        <begin position="156"/>
        <end position="166"/>
    </location>
</feature>
<gene>
    <name evidence="2" type="ORF">EVAR_8411_1</name>
</gene>
<dbReference type="AlphaFoldDB" id="A0A4C1WCM8"/>
<proteinExistence type="predicted"/>